<sequence length="404" mass="46062">MEIKKSWHRLPLENKELLSKWLAQIRRTNTPKTPRKLPAERKSVGRNQPRLNVNNSSDEIAECEIDNMKLEIEESEEEGLRRRIKELELTLDRETARRKTAEAALETKRFSVKNLRQDPKVFKFYTGFTEEQFSCLLEFLGDGMSNLTYWGSSSASNSNNEDLGGSKPGPSRKLTAEDELLLVLTRLRVGMLGQDLAVRFELSQSHVSRIITTWVNAMFHRFKEVDIWPMREQALANLPQKKFIPKNPEAQQLTFSTYKNHKTLKSLIGISGDGAIDFVSTLEGGSISDRDLTVKSGILGKDWAKGDVLIADRGFEIQDDLAPLGVKERSISEDELVKTRRIAKFRIHVERAIERIKNYHILDYVPITLCSSGIIDQMFFVCAMLTNFLPPLVSDDKEISDMTS</sequence>
<dbReference type="InterPro" id="IPR027805">
    <property type="entry name" value="Transposase_HTH_dom"/>
</dbReference>
<dbReference type="Pfam" id="PF13613">
    <property type="entry name" value="HTH_Tnp_4"/>
    <property type="match status" value="1"/>
</dbReference>
<dbReference type="PANTHER" id="PTHR23080:SF133">
    <property type="entry name" value="SI:CH211-262I1.5-RELATED"/>
    <property type="match status" value="1"/>
</dbReference>
<feature type="domain" description="Transposase Helix-turn-helix" evidence="6">
    <location>
        <begin position="172"/>
        <end position="223"/>
    </location>
</feature>
<proteinExistence type="predicted"/>
<evidence type="ECO:0000256" key="2">
    <source>
        <dbReference type="ARBA" id="ARBA00022723"/>
    </source>
</evidence>
<feature type="coiled-coil region" evidence="3">
    <location>
        <begin position="53"/>
        <end position="104"/>
    </location>
</feature>
<protein>
    <recommendedName>
        <fullName evidence="9">DDE Tnp4 domain-containing protein</fullName>
    </recommendedName>
</protein>
<dbReference type="Proteomes" id="UP001249851">
    <property type="component" value="Unassembled WGS sequence"/>
</dbReference>
<evidence type="ECO:0000313" key="8">
    <source>
        <dbReference type="Proteomes" id="UP001249851"/>
    </source>
</evidence>
<dbReference type="Pfam" id="PF13359">
    <property type="entry name" value="DDE_Tnp_4"/>
    <property type="match status" value="1"/>
</dbReference>
<dbReference type="AlphaFoldDB" id="A0AAD9QB25"/>
<evidence type="ECO:0000256" key="1">
    <source>
        <dbReference type="ARBA" id="ARBA00001968"/>
    </source>
</evidence>
<comment type="caution">
    <text evidence="7">The sequence shown here is derived from an EMBL/GenBank/DDBJ whole genome shotgun (WGS) entry which is preliminary data.</text>
</comment>
<evidence type="ECO:0008006" key="9">
    <source>
        <dbReference type="Google" id="ProtNLM"/>
    </source>
</evidence>
<evidence type="ECO:0000259" key="5">
    <source>
        <dbReference type="Pfam" id="PF13359"/>
    </source>
</evidence>
<reference evidence="7" key="1">
    <citation type="journal article" date="2023" name="G3 (Bethesda)">
        <title>Whole genome assembly and annotation of the endangered Caribbean coral Acropora cervicornis.</title>
        <authorList>
            <person name="Selwyn J.D."/>
            <person name="Vollmer S.V."/>
        </authorList>
    </citation>
    <scope>NUCLEOTIDE SEQUENCE</scope>
    <source>
        <strain evidence="7">K2</strain>
    </source>
</reference>
<keyword evidence="8" id="KW-1185">Reference proteome</keyword>
<accession>A0AAD9QB25</accession>
<dbReference type="PANTHER" id="PTHR23080">
    <property type="entry name" value="THAP DOMAIN PROTEIN"/>
    <property type="match status" value="1"/>
</dbReference>
<evidence type="ECO:0000313" key="7">
    <source>
        <dbReference type="EMBL" id="KAK2557575.1"/>
    </source>
</evidence>
<organism evidence="7 8">
    <name type="scientific">Acropora cervicornis</name>
    <name type="common">Staghorn coral</name>
    <dbReference type="NCBI Taxonomy" id="6130"/>
    <lineage>
        <taxon>Eukaryota</taxon>
        <taxon>Metazoa</taxon>
        <taxon>Cnidaria</taxon>
        <taxon>Anthozoa</taxon>
        <taxon>Hexacorallia</taxon>
        <taxon>Scleractinia</taxon>
        <taxon>Astrocoeniina</taxon>
        <taxon>Acroporidae</taxon>
        <taxon>Acropora</taxon>
    </lineage>
</organism>
<name>A0AAD9QB25_ACRCE</name>
<dbReference type="GO" id="GO:0046872">
    <property type="term" value="F:metal ion binding"/>
    <property type="evidence" value="ECO:0007669"/>
    <property type="project" value="UniProtKB-KW"/>
</dbReference>
<gene>
    <name evidence="7" type="ORF">P5673_020336</name>
</gene>
<feature type="region of interest" description="Disordered" evidence="4">
    <location>
        <begin position="30"/>
        <end position="53"/>
    </location>
</feature>
<reference evidence="7" key="2">
    <citation type="journal article" date="2023" name="Science">
        <title>Genomic signatures of disease resistance in endangered staghorn corals.</title>
        <authorList>
            <person name="Vollmer S.V."/>
            <person name="Selwyn J.D."/>
            <person name="Despard B.A."/>
            <person name="Roesel C.L."/>
        </authorList>
    </citation>
    <scope>NUCLEOTIDE SEQUENCE</scope>
    <source>
        <strain evidence="7">K2</strain>
    </source>
</reference>
<keyword evidence="2" id="KW-0479">Metal-binding</keyword>
<evidence type="ECO:0000256" key="3">
    <source>
        <dbReference type="SAM" id="Coils"/>
    </source>
</evidence>
<comment type="cofactor">
    <cofactor evidence="1">
        <name>a divalent metal cation</name>
        <dbReference type="ChEBI" id="CHEBI:60240"/>
    </cofactor>
</comment>
<evidence type="ECO:0000256" key="4">
    <source>
        <dbReference type="SAM" id="MobiDB-lite"/>
    </source>
</evidence>
<keyword evidence="3" id="KW-0175">Coiled coil</keyword>
<evidence type="ECO:0000259" key="6">
    <source>
        <dbReference type="Pfam" id="PF13613"/>
    </source>
</evidence>
<dbReference type="EMBL" id="JARQWQ010000049">
    <property type="protein sequence ID" value="KAK2557575.1"/>
    <property type="molecule type" value="Genomic_DNA"/>
</dbReference>
<dbReference type="InterPro" id="IPR027806">
    <property type="entry name" value="HARBI1_dom"/>
</dbReference>
<feature type="domain" description="DDE Tnp4" evidence="5">
    <location>
        <begin position="245"/>
        <end position="387"/>
    </location>
</feature>